<protein>
    <submittedName>
        <fullName evidence="2">Uncharacterized protein</fullName>
    </submittedName>
</protein>
<keyword evidence="3" id="KW-1185">Reference proteome</keyword>
<reference evidence="2 3" key="1">
    <citation type="submission" date="2019-03" db="EMBL/GenBank/DDBJ databases">
        <title>Genomic Encyclopedia of Archaeal and Bacterial Type Strains, Phase II (KMG-II): from individual species to whole genera.</title>
        <authorList>
            <person name="Goeker M."/>
        </authorList>
    </citation>
    <scope>NUCLEOTIDE SEQUENCE [LARGE SCALE GENOMIC DNA]</scope>
    <source>
        <strain evidence="2 3">DSM 45499</strain>
    </source>
</reference>
<comment type="caution">
    <text evidence="2">The sequence shown here is derived from an EMBL/GenBank/DDBJ whole genome shotgun (WGS) entry which is preliminary data.</text>
</comment>
<accession>A0A4R7VDR0</accession>
<evidence type="ECO:0000313" key="3">
    <source>
        <dbReference type="Proteomes" id="UP000294927"/>
    </source>
</evidence>
<evidence type="ECO:0000313" key="2">
    <source>
        <dbReference type="EMBL" id="TDV47129.1"/>
    </source>
</evidence>
<dbReference type="RefSeq" id="WP_133905617.1">
    <property type="nucleotide sequence ID" value="NZ_SOCP01000010.1"/>
</dbReference>
<keyword evidence="1" id="KW-1133">Transmembrane helix</keyword>
<dbReference type="AlphaFoldDB" id="A0A4R7VDR0"/>
<feature type="transmembrane region" description="Helical" evidence="1">
    <location>
        <begin position="32"/>
        <end position="56"/>
    </location>
</feature>
<proteinExistence type="predicted"/>
<organism evidence="2 3">
    <name type="scientific">Actinophytocola oryzae</name>
    <dbReference type="NCBI Taxonomy" id="502181"/>
    <lineage>
        <taxon>Bacteria</taxon>
        <taxon>Bacillati</taxon>
        <taxon>Actinomycetota</taxon>
        <taxon>Actinomycetes</taxon>
        <taxon>Pseudonocardiales</taxon>
        <taxon>Pseudonocardiaceae</taxon>
    </lineage>
</organism>
<keyword evidence="1" id="KW-0812">Transmembrane</keyword>
<dbReference type="EMBL" id="SOCP01000010">
    <property type="protein sequence ID" value="TDV47129.1"/>
    <property type="molecule type" value="Genomic_DNA"/>
</dbReference>
<sequence length="90" mass="9576">MEPPPEKDPYRAVWQMSQVGDAGKHSGRRVRWLAGTIAGLVCLMPFALVTSVFWGFWGGDVELNGPGWATLLIGVGAALTVGGYVATTDN</sequence>
<feature type="transmembrane region" description="Helical" evidence="1">
    <location>
        <begin position="68"/>
        <end position="87"/>
    </location>
</feature>
<dbReference type="OrthoDB" id="9923094at2"/>
<gene>
    <name evidence="2" type="ORF">CLV71_110313</name>
</gene>
<keyword evidence="1" id="KW-0472">Membrane</keyword>
<evidence type="ECO:0000256" key="1">
    <source>
        <dbReference type="SAM" id="Phobius"/>
    </source>
</evidence>
<name>A0A4R7VDR0_9PSEU</name>
<dbReference type="Proteomes" id="UP000294927">
    <property type="component" value="Unassembled WGS sequence"/>
</dbReference>